<dbReference type="InterPro" id="IPR041719">
    <property type="entry name" value="Ferritin_prok"/>
</dbReference>
<evidence type="ECO:0000256" key="5">
    <source>
        <dbReference type="ARBA" id="ARBA00023004"/>
    </source>
</evidence>
<evidence type="ECO:0000256" key="3">
    <source>
        <dbReference type="ARBA" id="ARBA00022723"/>
    </source>
</evidence>
<evidence type="ECO:0000256" key="7">
    <source>
        <dbReference type="PIRSR" id="PIRSR601519-1"/>
    </source>
</evidence>
<comment type="catalytic activity">
    <reaction evidence="8">
        <text>4 Fe(2+) + O2 + 6 H2O = 4 iron(III) oxide-hydroxide + 12 H(+)</text>
        <dbReference type="Rhea" id="RHEA:11972"/>
        <dbReference type="ChEBI" id="CHEBI:15377"/>
        <dbReference type="ChEBI" id="CHEBI:15378"/>
        <dbReference type="ChEBI" id="CHEBI:15379"/>
        <dbReference type="ChEBI" id="CHEBI:29033"/>
        <dbReference type="ChEBI" id="CHEBI:78619"/>
        <dbReference type="EC" id="1.16.3.2"/>
    </reaction>
</comment>
<dbReference type="GO" id="GO:0004322">
    <property type="term" value="F:ferroxidase activity"/>
    <property type="evidence" value="ECO:0007669"/>
    <property type="project" value="TreeGrafter"/>
</dbReference>
<proteinExistence type="inferred from homology"/>
<dbReference type="InterPro" id="IPR001519">
    <property type="entry name" value="Ferritin"/>
</dbReference>
<dbReference type="GO" id="GO:0008199">
    <property type="term" value="F:ferric iron binding"/>
    <property type="evidence" value="ECO:0007669"/>
    <property type="project" value="InterPro"/>
</dbReference>
<dbReference type="GO" id="GO:0005829">
    <property type="term" value="C:cytosol"/>
    <property type="evidence" value="ECO:0007669"/>
    <property type="project" value="TreeGrafter"/>
</dbReference>
<dbReference type="GO" id="GO:0006879">
    <property type="term" value="P:intracellular iron ion homeostasis"/>
    <property type="evidence" value="ECO:0007669"/>
    <property type="project" value="UniProtKB-KW"/>
</dbReference>
<dbReference type="EMBL" id="FQVD01000039">
    <property type="protein sequence ID" value="SHF83863.1"/>
    <property type="molecule type" value="Genomic_DNA"/>
</dbReference>
<evidence type="ECO:0000256" key="4">
    <source>
        <dbReference type="ARBA" id="ARBA00023002"/>
    </source>
</evidence>
<keyword evidence="8" id="KW-0963">Cytoplasm</keyword>
<keyword evidence="11" id="KW-1185">Reference proteome</keyword>
<dbReference type="InterPro" id="IPR009078">
    <property type="entry name" value="Ferritin-like_SF"/>
</dbReference>
<evidence type="ECO:0000256" key="6">
    <source>
        <dbReference type="ARBA" id="ARBA00054546"/>
    </source>
</evidence>
<dbReference type="RefSeq" id="WP_025076190.1">
    <property type="nucleotide sequence ID" value="NZ_FQVD01000039.1"/>
</dbReference>
<dbReference type="GO" id="GO:0006826">
    <property type="term" value="P:iron ion transport"/>
    <property type="evidence" value="ECO:0007669"/>
    <property type="project" value="InterPro"/>
</dbReference>
<dbReference type="EC" id="1.16.3.2" evidence="8"/>
<dbReference type="FunFam" id="1.20.1260.10:FF:000001">
    <property type="entry name" value="Non-heme ferritin"/>
    <property type="match status" value="1"/>
</dbReference>
<dbReference type="Proteomes" id="UP000184436">
    <property type="component" value="Unassembled WGS sequence"/>
</dbReference>
<evidence type="ECO:0000256" key="1">
    <source>
        <dbReference type="ARBA" id="ARBA00006950"/>
    </source>
</evidence>
<evidence type="ECO:0000313" key="10">
    <source>
        <dbReference type="EMBL" id="SHF83863.1"/>
    </source>
</evidence>
<keyword evidence="3 7" id="KW-0479">Metal-binding</keyword>
<accession>A0A1M5EX71</accession>
<comment type="function">
    <text evidence="8">Iron-storage protein.</text>
</comment>
<keyword evidence="4" id="KW-0560">Oxidoreductase</keyword>
<dbReference type="CDD" id="cd01055">
    <property type="entry name" value="Nonheme_Ferritin"/>
    <property type="match status" value="1"/>
</dbReference>
<feature type="binding site" evidence="7">
    <location>
        <position position="127"/>
    </location>
    <ligand>
        <name>Fe cation</name>
        <dbReference type="ChEBI" id="CHEBI:24875"/>
        <label>1</label>
    </ligand>
</feature>
<sequence>MISEKLQNAINEQITAEMWSANLYLAMSFYFEKEGFSGFASWMKKQYFEEMQHACTMADYIVKRGGTAKVDKIDVVPNGWGTPLEVFEHVYKHECHVSKLIDSLVDVAAAEKDKATQDFLWGFVREQVEEEATALEIVEKLKKVGETGIFIIDSQLGQRK</sequence>
<evidence type="ECO:0000256" key="2">
    <source>
        <dbReference type="ARBA" id="ARBA00022434"/>
    </source>
</evidence>
<feature type="binding site" evidence="7">
    <location>
        <position position="17"/>
    </location>
    <ligand>
        <name>Fe cation</name>
        <dbReference type="ChEBI" id="CHEBI:24875"/>
        <label>1</label>
    </ligand>
</feature>
<dbReference type="InterPro" id="IPR008331">
    <property type="entry name" value="Ferritin_DPS_dom"/>
</dbReference>
<keyword evidence="2 8" id="KW-0409">Iron storage</keyword>
<dbReference type="SUPFAM" id="SSF47240">
    <property type="entry name" value="Ferritin-like"/>
    <property type="match status" value="1"/>
</dbReference>
<comment type="similarity">
    <text evidence="1 8">Belongs to the ferritin family. Prokaryotic subfamily.</text>
</comment>
<organism evidence="10 11">
    <name type="scientific">Bacteroides faecichinchillae</name>
    <dbReference type="NCBI Taxonomy" id="871325"/>
    <lineage>
        <taxon>Bacteria</taxon>
        <taxon>Pseudomonadati</taxon>
        <taxon>Bacteroidota</taxon>
        <taxon>Bacteroidia</taxon>
        <taxon>Bacteroidales</taxon>
        <taxon>Bacteroidaceae</taxon>
        <taxon>Bacteroides</taxon>
    </lineage>
</organism>
<dbReference type="STRING" id="871325.SAMN05444349_13919"/>
<keyword evidence="5 7" id="KW-0408">Iron</keyword>
<dbReference type="InterPro" id="IPR009040">
    <property type="entry name" value="Ferritin-like_diiron"/>
</dbReference>
<feature type="binding site" evidence="7">
    <location>
        <position position="50"/>
    </location>
    <ligand>
        <name>Fe cation</name>
        <dbReference type="ChEBI" id="CHEBI:24875"/>
        <label>1</label>
    </ligand>
</feature>
<dbReference type="Gene3D" id="1.20.1260.10">
    <property type="match status" value="1"/>
</dbReference>
<dbReference type="PROSITE" id="PS50905">
    <property type="entry name" value="FERRITIN_LIKE"/>
    <property type="match status" value="1"/>
</dbReference>
<dbReference type="GO" id="GO:0042802">
    <property type="term" value="F:identical protein binding"/>
    <property type="evidence" value="ECO:0007669"/>
    <property type="project" value="UniProtKB-ARBA"/>
</dbReference>
<name>A0A1M5EX71_9BACE</name>
<reference evidence="10 11" key="1">
    <citation type="submission" date="2016-11" db="EMBL/GenBank/DDBJ databases">
        <authorList>
            <person name="Jaros S."/>
            <person name="Januszkiewicz K."/>
            <person name="Wedrychowicz H."/>
        </authorList>
    </citation>
    <scope>NUCLEOTIDE SEQUENCE [LARGE SCALE GENOMIC DNA]</scope>
    <source>
        <strain evidence="10 11">DSM 26883</strain>
    </source>
</reference>
<feature type="binding site" evidence="7">
    <location>
        <position position="94"/>
    </location>
    <ligand>
        <name>Fe cation</name>
        <dbReference type="ChEBI" id="CHEBI:24875"/>
        <label>1</label>
    </ligand>
</feature>
<dbReference type="GO" id="GO:0008198">
    <property type="term" value="F:ferrous iron binding"/>
    <property type="evidence" value="ECO:0007669"/>
    <property type="project" value="TreeGrafter"/>
</dbReference>
<evidence type="ECO:0000313" key="11">
    <source>
        <dbReference type="Proteomes" id="UP000184436"/>
    </source>
</evidence>
<dbReference type="Pfam" id="PF00210">
    <property type="entry name" value="Ferritin"/>
    <property type="match status" value="1"/>
</dbReference>
<dbReference type="InterPro" id="IPR012347">
    <property type="entry name" value="Ferritin-like"/>
</dbReference>
<comment type="subcellular location">
    <subcellularLocation>
        <location evidence="8">Cytoplasm</location>
    </subcellularLocation>
</comment>
<comment type="function">
    <text evidence="6">May alleviate iron toxicity in the presence of oxygen.</text>
</comment>
<dbReference type="AlphaFoldDB" id="A0A1M5EX71"/>
<feature type="domain" description="Ferritin-like diiron" evidence="9">
    <location>
        <begin position="1"/>
        <end position="145"/>
    </location>
</feature>
<feature type="binding site" evidence="7">
    <location>
        <position position="53"/>
    </location>
    <ligand>
        <name>Fe cation</name>
        <dbReference type="ChEBI" id="CHEBI:24875"/>
        <label>1</label>
    </ligand>
</feature>
<protein>
    <recommendedName>
        <fullName evidence="8">Ferritin</fullName>
        <ecNumber evidence="8">1.16.3.2</ecNumber>
    </recommendedName>
</protein>
<dbReference type="PANTHER" id="PTHR11431:SF127">
    <property type="entry name" value="BACTERIAL NON-HEME FERRITIN"/>
    <property type="match status" value="1"/>
</dbReference>
<dbReference type="OrthoDB" id="9801481at2"/>
<dbReference type="PANTHER" id="PTHR11431">
    <property type="entry name" value="FERRITIN"/>
    <property type="match status" value="1"/>
</dbReference>
<evidence type="ECO:0000256" key="8">
    <source>
        <dbReference type="RuleBase" id="RU361145"/>
    </source>
</evidence>
<evidence type="ECO:0000259" key="9">
    <source>
        <dbReference type="PROSITE" id="PS50905"/>
    </source>
</evidence>
<gene>
    <name evidence="10" type="ORF">SAMN05444349_13919</name>
</gene>